<keyword evidence="2" id="KW-1185">Reference proteome</keyword>
<comment type="caution">
    <text evidence="1">The sequence shown here is derived from an EMBL/GenBank/DDBJ whole genome shotgun (WGS) entry which is preliminary data.</text>
</comment>
<proteinExistence type="predicted"/>
<reference evidence="1 2" key="1">
    <citation type="journal article" date="2022" name="New Phytol.">
        <title>Ecological generalism drives hyperdiversity of secondary metabolite gene clusters in xylarialean endophytes.</title>
        <authorList>
            <person name="Franco M.E.E."/>
            <person name="Wisecaver J.H."/>
            <person name="Arnold A.E."/>
            <person name="Ju Y.M."/>
            <person name="Slot J.C."/>
            <person name="Ahrendt S."/>
            <person name="Moore L.P."/>
            <person name="Eastman K.E."/>
            <person name="Scott K."/>
            <person name="Konkel Z."/>
            <person name="Mondo S.J."/>
            <person name="Kuo A."/>
            <person name="Hayes R.D."/>
            <person name="Haridas S."/>
            <person name="Andreopoulos B."/>
            <person name="Riley R."/>
            <person name="LaButti K."/>
            <person name="Pangilinan J."/>
            <person name="Lipzen A."/>
            <person name="Amirebrahimi M."/>
            <person name="Yan J."/>
            <person name="Adam C."/>
            <person name="Keymanesh K."/>
            <person name="Ng V."/>
            <person name="Louie K."/>
            <person name="Northen T."/>
            <person name="Drula E."/>
            <person name="Henrissat B."/>
            <person name="Hsieh H.M."/>
            <person name="Youens-Clark K."/>
            <person name="Lutzoni F."/>
            <person name="Miadlikowska J."/>
            <person name="Eastwood D.C."/>
            <person name="Hamelin R.C."/>
            <person name="Grigoriev I.V."/>
            <person name="U'Ren J.M."/>
        </authorList>
    </citation>
    <scope>NUCLEOTIDE SEQUENCE [LARGE SCALE GENOMIC DNA]</scope>
    <source>
        <strain evidence="1 2">CBS 119005</strain>
    </source>
</reference>
<organism evidence="1 2">
    <name type="scientific">Hypoxylon rubiginosum</name>
    <dbReference type="NCBI Taxonomy" id="110542"/>
    <lineage>
        <taxon>Eukaryota</taxon>
        <taxon>Fungi</taxon>
        <taxon>Dikarya</taxon>
        <taxon>Ascomycota</taxon>
        <taxon>Pezizomycotina</taxon>
        <taxon>Sordariomycetes</taxon>
        <taxon>Xylariomycetidae</taxon>
        <taxon>Xylariales</taxon>
        <taxon>Hypoxylaceae</taxon>
        <taxon>Hypoxylon</taxon>
    </lineage>
</organism>
<dbReference type="EMBL" id="MU393639">
    <property type="protein sequence ID" value="KAI4859353.1"/>
    <property type="molecule type" value="Genomic_DNA"/>
</dbReference>
<gene>
    <name evidence="1" type="ORF">F4820DRAFT_453963</name>
</gene>
<evidence type="ECO:0000313" key="2">
    <source>
        <dbReference type="Proteomes" id="UP001497700"/>
    </source>
</evidence>
<dbReference type="Proteomes" id="UP001497700">
    <property type="component" value="Unassembled WGS sequence"/>
</dbReference>
<evidence type="ECO:0000313" key="1">
    <source>
        <dbReference type="EMBL" id="KAI4859353.1"/>
    </source>
</evidence>
<protein>
    <submittedName>
        <fullName evidence="1">Uncharacterized protein</fullName>
    </submittedName>
</protein>
<name>A0ACB9YJN6_9PEZI</name>
<accession>A0ACB9YJN6</accession>
<sequence>MAAVAADPNYQSHATAAESAGSCLRSFQECVQRAASIHPRELSLVEDQLARFSIWIANIKVFASGRASLDHRLREAPDVQDIVIGLFEALAFRIQSCSRCLESLDSKESQKLDESLLEMDPKFDQSIRVIASEISLLHRFSNTIRRASKESQNHKAAESYHIRDDEGNDAEPFLTELFSYHIRDQFPEVEEDICQRLAATMVLRRKRILYRRSRYGDTAIRTPQIPSQPQVTLPKVRPTVAVPEQPQESEQLQATVATSKSAIRSLAQSATTLALDDFHKASVPSVISVSKTVALSNHEDLVFPPAPLGRIERKYKELKKLRKELLEKAGILVADGEAKAQLDRIQEYDWSKSVKAIGEVTCPFCFYALPAQDVVDDKKWKLHVKDDLDAYVCMFKDCNSPHELYGHSSSWLKHMREHAMRWRCTSKSHGEVVCESRSDYLSHIKVAHQGKFSDAQLGILADKNCRVMGPLFKSCPLCGKEEVDGIMEDHIVGHLRFLALKSLPTFYDDESGEEDAGSENGSSFASKPRSRSTIRNDPERHTPSTFEDIGDVEEILKTFTRTRTETDNKHANPGGYHSHIKLPYPTIPLLPPPEKDQVEWFSDPSIEFVEDSVFDGIPYVKRRQFEWGFIPVCLPEESGSLKDDPILQAFLPETKPDISDPIYSDEEHSSGEEVPKPIHANQAEQPTTASFRELVGKTIARSSAGERAHTACDFCRTRKESFV</sequence>